<accession>A0A5N4EBM3</accession>
<reference evidence="5 6" key="1">
    <citation type="journal article" date="2019" name="Mol. Ecol. Resour.">
        <title>Improving Illumina assemblies with Hi-C and long reads: an example with the North African dromedary.</title>
        <authorList>
            <person name="Elbers J.P."/>
            <person name="Rogers M.F."/>
            <person name="Perelman P.L."/>
            <person name="Proskuryakova A.A."/>
            <person name="Serdyukova N.A."/>
            <person name="Johnson W.E."/>
            <person name="Horin P."/>
            <person name="Corander J."/>
            <person name="Murphy D."/>
            <person name="Burger P.A."/>
        </authorList>
    </citation>
    <scope>NUCLEOTIDE SEQUENCE [LARGE SCALE GENOMIC DNA]</scope>
    <source>
        <strain evidence="5">Drom800</strain>
        <tissue evidence="5">Blood</tissue>
    </source>
</reference>
<evidence type="ECO:0000259" key="4">
    <source>
        <dbReference type="Pfam" id="PF08403"/>
    </source>
</evidence>
<comment type="subcellular location">
    <subcellularLocation>
        <location evidence="1">Cell membrane</location>
        <topology evidence="1">Multi-pass membrane protein</topology>
    </subcellularLocation>
</comment>
<dbReference type="Pfam" id="PF08403">
    <property type="entry name" value="AA_permease_N"/>
    <property type="match status" value="1"/>
</dbReference>
<dbReference type="InterPro" id="IPR013612">
    <property type="entry name" value="AA_permease_N"/>
</dbReference>
<feature type="region of interest" description="Disordered" evidence="3">
    <location>
        <begin position="56"/>
        <end position="89"/>
    </location>
</feature>
<keyword evidence="6" id="KW-1185">Reference proteome</keyword>
<gene>
    <name evidence="5" type="ORF">Cadr_000004583</name>
</gene>
<dbReference type="AlphaFoldDB" id="A0A5N4EBM3"/>
<evidence type="ECO:0000313" key="6">
    <source>
        <dbReference type="Proteomes" id="UP000299084"/>
    </source>
</evidence>
<feature type="region of interest" description="Disordered" evidence="3">
    <location>
        <begin position="14"/>
        <end position="34"/>
    </location>
</feature>
<dbReference type="EMBL" id="JWIN03000003">
    <property type="protein sequence ID" value="KAB1280765.1"/>
    <property type="molecule type" value="Genomic_DNA"/>
</dbReference>
<dbReference type="Proteomes" id="UP000299084">
    <property type="component" value="Unassembled WGS sequence"/>
</dbReference>
<sequence>MLWLRAGGGGVYGEGAGRPGTGWADPWDPPPARAASKWTWFRRMRGAAAAAAVAASAGVGGKETPADGKASGESGLAKGSEGSQRPLPRELRGPSCLFVCGRERVGCGGIGGDGPNVSFQNGWGHSAERGEQPALGRRRQRSPPALYYDTHTNTYYLRTFGHNTMDAVPRIDQYRHTAAQLGEKLLRPSLAELHDEWKR</sequence>
<proteinExistence type="predicted"/>
<comment type="caution">
    <text evidence="5">The sequence shown here is derived from an EMBL/GenBank/DDBJ whole genome shotgun (WGS) entry which is preliminary data.</text>
</comment>
<feature type="domain" description="Amino acid permease N-terminal" evidence="4">
    <location>
        <begin position="149"/>
        <end position="198"/>
    </location>
</feature>
<keyword evidence="2" id="KW-0813">Transport</keyword>
<name>A0A5N4EBM3_CAMDR</name>
<evidence type="ECO:0000256" key="2">
    <source>
        <dbReference type="ARBA" id="ARBA00022448"/>
    </source>
</evidence>
<evidence type="ECO:0000256" key="1">
    <source>
        <dbReference type="ARBA" id="ARBA00004651"/>
    </source>
</evidence>
<dbReference type="GO" id="GO:0005886">
    <property type="term" value="C:plasma membrane"/>
    <property type="evidence" value="ECO:0007669"/>
    <property type="project" value="UniProtKB-SubCell"/>
</dbReference>
<protein>
    <submittedName>
        <fullName evidence="5">Solute carrier family 12 member 2</fullName>
    </submittedName>
</protein>
<evidence type="ECO:0000256" key="3">
    <source>
        <dbReference type="SAM" id="MobiDB-lite"/>
    </source>
</evidence>
<evidence type="ECO:0000313" key="5">
    <source>
        <dbReference type="EMBL" id="KAB1280765.1"/>
    </source>
</evidence>
<organism evidence="5 6">
    <name type="scientific">Camelus dromedarius</name>
    <name type="common">Dromedary</name>
    <name type="synonym">Arabian camel</name>
    <dbReference type="NCBI Taxonomy" id="9838"/>
    <lineage>
        <taxon>Eukaryota</taxon>
        <taxon>Metazoa</taxon>
        <taxon>Chordata</taxon>
        <taxon>Craniata</taxon>
        <taxon>Vertebrata</taxon>
        <taxon>Euteleostomi</taxon>
        <taxon>Mammalia</taxon>
        <taxon>Eutheria</taxon>
        <taxon>Laurasiatheria</taxon>
        <taxon>Artiodactyla</taxon>
        <taxon>Tylopoda</taxon>
        <taxon>Camelidae</taxon>
        <taxon>Camelus</taxon>
    </lineage>
</organism>
<feature type="region of interest" description="Disordered" evidence="3">
    <location>
        <begin position="122"/>
        <end position="144"/>
    </location>
</feature>